<comment type="caution">
    <text evidence="2">The sequence shown here is derived from an EMBL/GenBank/DDBJ whole genome shotgun (WGS) entry which is preliminary data.</text>
</comment>
<gene>
    <name evidence="2" type="ORF">GCM10009804_57360</name>
</gene>
<feature type="compositionally biased region" description="Low complexity" evidence="1">
    <location>
        <begin position="96"/>
        <end position="111"/>
    </location>
</feature>
<evidence type="ECO:0000313" key="2">
    <source>
        <dbReference type="EMBL" id="GAA1593322.1"/>
    </source>
</evidence>
<reference evidence="2 3" key="1">
    <citation type="journal article" date="2019" name="Int. J. Syst. Evol. Microbiol.">
        <title>The Global Catalogue of Microorganisms (GCM) 10K type strain sequencing project: providing services to taxonomists for standard genome sequencing and annotation.</title>
        <authorList>
            <consortium name="The Broad Institute Genomics Platform"/>
            <consortium name="The Broad Institute Genome Sequencing Center for Infectious Disease"/>
            <person name="Wu L."/>
            <person name="Ma J."/>
        </authorList>
    </citation>
    <scope>NUCLEOTIDE SEQUENCE [LARGE SCALE GENOMIC DNA]</scope>
    <source>
        <strain evidence="2 3">JCM 15572</strain>
    </source>
</reference>
<evidence type="ECO:0008006" key="4">
    <source>
        <dbReference type="Google" id="ProtNLM"/>
    </source>
</evidence>
<dbReference type="RefSeq" id="WP_344238265.1">
    <property type="nucleotide sequence ID" value="NZ_BAAAPH010000021.1"/>
</dbReference>
<name>A0ABN2E396_9ACTN</name>
<dbReference type="Proteomes" id="UP001501705">
    <property type="component" value="Unassembled WGS sequence"/>
</dbReference>
<organism evidence="2 3">
    <name type="scientific">Kribbella hippodromi</name>
    <dbReference type="NCBI Taxonomy" id="434347"/>
    <lineage>
        <taxon>Bacteria</taxon>
        <taxon>Bacillati</taxon>
        <taxon>Actinomycetota</taxon>
        <taxon>Actinomycetes</taxon>
        <taxon>Propionibacteriales</taxon>
        <taxon>Kribbellaceae</taxon>
        <taxon>Kribbella</taxon>
    </lineage>
</organism>
<feature type="compositionally biased region" description="Pro residues" evidence="1">
    <location>
        <begin position="234"/>
        <end position="245"/>
    </location>
</feature>
<feature type="region of interest" description="Disordered" evidence="1">
    <location>
        <begin position="209"/>
        <end position="245"/>
    </location>
</feature>
<protein>
    <recommendedName>
        <fullName evidence="4">DUF2076 domain-containing protein</fullName>
    </recommendedName>
</protein>
<evidence type="ECO:0000256" key="1">
    <source>
        <dbReference type="SAM" id="MobiDB-lite"/>
    </source>
</evidence>
<accession>A0ABN2E396</accession>
<dbReference type="EMBL" id="BAAAPH010000021">
    <property type="protein sequence ID" value="GAA1593322.1"/>
    <property type="molecule type" value="Genomic_DNA"/>
</dbReference>
<evidence type="ECO:0000313" key="3">
    <source>
        <dbReference type="Proteomes" id="UP001501705"/>
    </source>
</evidence>
<feature type="compositionally biased region" description="Low complexity" evidence="1">
    <location>
        <begin position="161"/>
        <end position="177"/>
    </location>
</feature>
<proteinExistence type="predicted"/>
<feature type="region of interest" description="Disordered" evidence="1">
    <location>
        <begin position="161"/>
        <end position="185"/>
    </location>
</feature>
<sequence length="245" mass="27059">MTEFVIFVVVMIVVSLITKARQKSTRPNGQPNPKMQALIERLQAQQGLNQPPQQHQGQYTQPAAPQQQPGGYAPPAQYQPAQYQPAPYQQPLQYQQPVQYQQQPPAHVPPQNNLPRPQQDLDAQVRALMQAGNEVGAIRLLSDERDLGILEAQTYARSLVAPKTTPASTSSTATTAAEDSEQDDTRYIGSAAISESIFNLDDRDENVWASGWVDKPEPDDRSDIDELWQTVGNPPRPGTTPPSSQ</sequence>
<keyword evidence="3" id="KW-1185">Reference proteome</keyword>
<feature type="region of interest" description="Disordered" evidence="1">
    <location>
        <begin position="47"/>
        <end position="80"/>
    </location>
</feature>
<feature type="region of interest" description="Disordered" evidence="1">
    <location>
        <begin position="96"/>
        <end position="118"/>
    </location>
</feature>